<dbReference type="AlphaFoldDB" id="A0A200RA06"/>
<accession>A0A200RA06</accession>
<comment type="caution">
    <text evidence="1">The sequence shown here is derived from an EMBL/GenBank/DDBJ whole genome shotgun (WGS) entry which is preliminary data.</text>
</comment>
<evidence type="ECO:0000313" key="1">
    <source>
        <dbReference type="EMBL" id="OVA19559.1"/>
    </source>
</evidence>
<keyword evidence="2" id="KW-1185">Reference proteome</keyword>
<dbReference type="Proteomes" id="UP000195402">
    <property type="component" value="Unassembled WGS sequence"/>
</dbReference>
<proteinExistence type="predicted"/>
<dbReference type="EMBL" id="MVGT01000185">
    <property type="protein sequence ID" value="OVA19559.1"/>
    <property type="molecule type" value="Genomic_DNA"/>
</dbReference>
<reference evidence="1 2" key="1">
    <citation type="journal article" date="2017" name="Mol. Plant">
        <title>The Genome of Medicinal Plant Macleaya cordata Provides New Insights into Benzylisoquinoline Alkaloids Metabolism.</title>
        <authorList>
            <person name="Liu X."/>
            <person name="Liu Y."/>
            <person name="Huang P."/>
            <person name="Ma Y."/>
            <person name="Qing Z."/>
            <person name="Tang Q."/>
            <person name="Cao H."/>
            <person name="Cheng P."/>
            <person name="Zheng Y."/>
            <person name="Yuan Z."/>
            <person name="Zhou Y."/>
            <person name="Liu J."/>
            <person name="Tang Z."/>
            <person name="Zhuo Y."/>
            <person name="Zhang Y."/>
            <person name="Yu L."/>
            <person name="Huang J."/>
            <person name="Yang P."/>
            <person name="Peng Q."/>
            <person name="Zhang J."/>
            <person name="Jiang W."/>
            <person name="Zhang Z."/>
            <person name="Lin K."/>
            <person name="Ro D.K."/>
            <person name="Chen X."/>
            <person name="Xiong X."/>
            <person name="Shang Y."/>
            <person name="Huang S."/>
            <person name="Zeng J."/>
        </authorList>
    </citation>
    <scope>NUCLEOTIDE SEQUENCE [LARGE SCALE GENOMIC DNA]</scope>
    <source>
        <strain evidence="2">cv. BLH2017</strain>
        <tissue evidence="1">Root</tissue>
    </source>
</reference>
<organism evidence="1 2">
    <name type="scientific">Macleaya cordata</name>
    <name type="common">Five-seeded plume-poppy</name>
    <name type="synonym">Bocconia cordata</name>
    <dbReference type="NCBI Taxonomy" id="56857"/>
    <lineage>
        <taxon>Eukaryota</taxon>
        <taxon>Viridiplantae</taxon>
        <taxon>Streptophyta</taxon>
        <taxon>Embryophyta</taxon>
        <taxon>Tracheophyta</taxon>
        <taxon>Spermatophyta</taxon>
        <taxon>Magnoliopsida</taxon>
        <taxon>Ranunculales</taxon>
        <taxon>Papaveraceae</taxon>
        <taxon>Papaveroideae</taxon>
        <taxon>Macleaya</taxon>
    </lineage>
</organism>
<evidence type="ECO:0000313" key="2">
    <source>
        <dbReference type="Proteomes" id="UP000195402"/>
    </source>
</evidence>
<dbReference type="InParanoid" id="A0A200RA06"/>
<gene>
    <name evidence="1" type="ORF">BVC80_9051g60</name>
</gene>
<sequence>MYQPLPEARDVLLHKWASTYKLSCNGTASEPVDLVCMPFFVLPPHPPNEHGLCHEHAVASAILFTHL</sequence>
<protein>
    <submittedName>
        <fullName evidence="1">Uncharacterized protein</fullName>
    </submittedName>
</protein>
<name>A0A200RA06_MACCD</name>